<proteinExistence type="predicted"/>
<keyword evidence="2" id="KW-1185">Reference proteome</keyword>
<dbReference type="AlphaFoldDB" id="A0A238ZVD5"/>
<protein>
    <recommendedName>
        <fullName evidence="3">Transposase</fullName>
    </recommendedName>
</protein>
<name>A0A238ZVD5_9RHOB</name>
<sequence length="57" mass="5961">MKKSAGLDVSLKEVSICVVDEDGKVLARGVAPADPDGIAGWLKNMSIAPERIVHESG</sequence>
<evidence type="ECO:0008006" key="3">
    <source>
        <dbReference type="Google" id="ProtNLM"/>
    </source>
</evidence>
<dbReference type="Proteomes" id="UP000198417">
    <property type="component" value="Unassembled WGS sequence"/>
</dbReference>
<dbReference type="EMBL" id="FZNN01000044">
    <property type="protein sequence ID" value="SNR87305.1"/>
    <property type="molecule type" value="Genomic_DNA"/>
</dbReference>
<accession>A0A238ZVD5</accession>
<organism evidence="1 2">
    <name type="scientific">Puniceibacterium sediminis</name>
    <dbReference type="NCBI Taxonomy" id="1608407"/>
    <lineage>
        <taxon>Bacteria</taxon>
        <taxon>Pseudomonadati</taxon>
        <taxon>Pseudomonadota</taxon>
        <taxon>Alphaproteobacteria</taxon>
        <taxon>Rhodobacterales</taxon>
        <taxon>Paracoccaceae</taxon>
        <taxon>Puniceibacterium</taxon>
    </lineage>
</organism>
<gene>
    <name evidence="1" type="ORF">SAMN06265370_14412</name>
</gene>
<reference evidence="1 2" key="1">
    <citation type="submission" date="2017-06" db="EMBL/GenBank/DDBJ databases">
        <authorList>
            <person name="Kim H.J."/>
            <person name="Triplett B.A."/>
        </authorList>
    </citation>
    <scope>NUCLEOTIDE SEQUENCE [LARGE SCALE GENOMIC DNA]</scope>
    <source>
        <strain evidence="1 2">DSM 29052</strain>
    </source>
</reference>
<evidence type="ECO:0000313" key="1">
    <source>
        <dbReference type="EMBL" id="SNR87305.1"/>
    </source>
</evidence>
<evidence type="ECO:0000313" key="2">
    <source>
        <dbReference type="Proteomes" id="UP000198417"/>
    </source>
</evidence>